<name>A0A4R1N145_9FIRM</name>
<dbReference type="InterPro" id="IPR036249">
    <property type="entry name" value="Thioredoxin-like_sf"/>
</dbReference>
<evidence type="ECO:0000313" key="1">
    <source>
        <dbReference type="EMBL" id="TCK98632.1"/>
    </source>
</evidence>
<dbReference type="EMBL" id="SMGQ01000011">
    <property type="protein sequence ID" value="TCK98632.1"/>
    <property type="molecule type" value="Genomic_DNA"/>
</dbReference>
<dbReference type="Pfam" id="PF01257">
    <property type="entry name" value="2Fe-2S_thioredx"/>
    <property type="match status" value="1"/>
</dbReference>
<evidence type="ECO:0000313" key="2">
    <source>
        <dbReference type="Proteomes" id="UP000294545"/>
    </source>
</evidence>
<dbReference type="AlphaFoldDB" id="A0A4R1N145"/>
<dbReference type="SUPFAM" id="SSF52833">
    <property type="entry name" value="Thioredoxin-like"/>
    <property type="match status" value="1"/>
</dbReference>
<dbReference type="Proteomes" id="UP000294545">
    <property type="component" value="Unassembled WGS sequence"/>
</dbReference>
<sequence>MVIQVCIGSACHLKGSYAIINQLESLAKDYYLDKNITIKAAFCLEHCTEAVSVKVDDKTFYALDIHSVDDFFHNIVRKQVK</sequence>
<protein>
    <submittedName>
        <fullName evidence="1">NADH dehydrogenase subunit E</fullName>
    </submittedName>
</protein>
<reference evidence="1 2" key="1">
    <citation type="submission" date="2019-03" db="EMBL/GenBank/DDBJ databases">
        <title>Genomic Encyclopedia of Type Strains, Phase IV (KMG-IV): sequencing the most valuable type-strain genomes for metagenomic binning, comparative biology and taxonomic classification.</title>
        <authorList>
            <person name="Goeker M."/>
        </authorList>
    </citation>
    <scope>NUCLEOTIDE SEQUENCE [LARGE SCALE GENOMIC DNA]</scope>
    <source>
        <strain evidence="1 2">DSM 24176</strain>
    </source>
</reference>
<proteinExistence type="predicted"/>
<dbReference type="CDD" id="cd02980">
    <property type="entry name" value="TRX_Fd_family"/>
    <property type="match status" value="1"/>
</dbReference>
<dbReference type="Gene3D" id="3.40.30.10">
    <property type="entry name" value="Glutaredoxin"/>
    <property type="match status" value="1"/>
</dbReference>
<comment type="caution">
    <text evidence="1">The sequence shown here is derived from an EMBL/GenBank/DDBJ whole genome shotgun (WGS) entry which is preliminary data.</text>
</comment>
<accession>A0A4R1N145</accession>
<keyword evidence="2" id="KW-1185">Reference proteome</keyword>
<organism evidence="1 2">
    <name type="scientific">Natranaerovirga hydrolytica</name>
    <dbReference type="NCBI Taxonomy" id="680378"/>
    <lineage>
        <taxon>Bacteria</taxon>
        <taxon>Bacillati</taxon>
        <taxon>Bacillota</taxon>
        <taxon>Clostridia</taxon>
        <taxon>Lachnospirales</taxon>
        <taxon>Natranaerovirgaceae</taxon>
        <taxon>Natranaerovirga</taxon>
    </lineage>
</organism>
<gene>
    <name evidence="1" type="ORF">EDC19_1064</name>
</gene>